<sequence>MKPGSSNAGDGTVTEDDCLFTFIDRIERSADDAKGDYSDNTCKQQADD</sequence>
<name>A0A858MXH3_9CAUD</name>
<evidence type="ECO:0000313" key="1">
    <source>
        <dbReference type="EMBL" id="QIW87245.1"/>
    </source>
</evidence>
<proteinExistence type="predicted"/>
<accession>A0A858MXH3</accession>
<reference evidence="1 2" key="1">
    <citation type="submission" date="2020-03" db="EMBL/GenBank/DDBJ databases">
        <authorList>
            <person name="Holtappels D."/>
            <person name="Bomans J.P.J."/>
            <person name="Lavigne R."/>
            <person name="Wagemans J."/>
        </authorList>
    </citation>
    <scope>NUCLEOTIDE SEQUENCE [LARGE SCALE GENOMIC DNA]</scope>
    <source>
        <strain evidence="1 2">OLIVR1</strain>
    </source>
</reference>
<keyword evidence="2" id="KW-1185">Reference proteome</keyword>
<dbReference type="EMBL" id="MT234338">
    <property type="protein sequence ID" value="QIW87245.1"/>
    <property type="molecule type" value="Genomic_DNA"/>
</dbReference>
<organism evidence="1 2">
    <name type="scientific">Agrobacterium phage OLIVR1</name>
    <dbReference type="NCBI Taxonomy" id="2723769"/>
    <lineage>
        <taxon>Viruses</taxon>
        <taxon>Duplodnaviria</taxon>
        <taxon>Heunggongvirae</taxon>
        <taxon>Uroviricota</taxon>
        <taxon>Caudoviricetes</taxon>
        <taxon>Schitoviridae</taxon>
        <taxon>Oliverunavirus</taxon>
        <taxon>Oliverunavirus OLIVR1</taxon>
    </lineage>
</organism>
<evidence type="ECO:0000313" key="2">
    <source>
        <dbReference type="Proteomes" id="UP000671973"/>
    </source>
</evidence>
<protein>
    <submittedName>
        <fullName evidence="1">Band 7-like protein</fullName>
    </submittedName>
</protein>
<dbReference type="Proteomes" id="UP000671973">
    <property type="component" value="Segment"/>
</dbReference>
<gene>
    <name evidence="1" type="ORF">Ab1vBOLIVR1_gp50c</name>
</gene>